<keyword evidence="2" id="KW-1185">Reference proteome</keyword>
<dbReference type="EMBL" id="BRXW01000127">
    <property type="protein sequence ID" value="GMI08653.1"/>
    <property type="molecule type" value="Genomic_DNA"/>
</dbReference>
<proteinExistence type="predicted"/>
<dbReference type="Proteomes" id="UP001165122">
    <property type="component" value="Unassembled WGS sequence"/>
</dbReference>
<name>A0A9W7CMM1_9STRA</name>
<evidence type="ECO:0000313" key="1">
    <source>
        <dbReference type="EMBL" id="GMI08653.1"/>
    </source>
</evidence>
<reference evidence="2" key="1">
    <citation type="journal article" date="2023" name="Commun. Biol.">
        <title>Genome analysis of Parmales, the sister group of diatoms, reveals the evolutionary specialization of diatoms from phago-mixotrophs to photoautotrophs.</title>
        <authorList>
            <person name="Ban H."/>
            <person name="Sato S."/>
            <person name="Yoshikawa S."/>
            <person name="Yamada K."/>
            <person name="Nakamura Y."/>
            <person name="Ichinomiya M."/>
            <person name="Sato N."/>
            <person name="Blanc-Mathieu R."/>
            <person name="Endo H."/>
            <person name="Kuwata A."/>
            <person name="Ogata H."/>
        </authorList>
    </citation>
    <scope>NUCLEOTIDE SEQUENCE [LARGE SCALE GENOMIC DNA]</scope>
    <source>
        <strain evidence="2">NIES 3700</strain>
    </source>
</reference>
<dbReference type="OrthoDB" id="10414573at2759"/>
<sequence length="110" mass="12148">MRVAGYRLRDVGGGKTELVYLIDVDLGRSFAFGFLHRRMAQRYIKGVVDMHRKFADASKRDGAISEPPPPLPVLSKALATRGDEMNIEMGRMIKKSASRGGGDDENIVVL</sequence>
<comment type="caution">
    <text evidence="1">The sequence shown here is derived from an EMBL/GenBank/DDBJ whole genome shotgun (WGS) entry which is preliminary data.</text>
</comment>
<evidence type="ECO:0000313" key="2">
    <source>
        <dbReference type="Proteomes" id="UP001165122"/>
    </source>
</evidence>
<organism evidence="1 2">
    <name type="scientific">Triparma laevis f. longispina</name>
    <dbReference type="NCBI Taxonomy" id="1714387"/>
    <lineage>
        <taxon>Eukaryota</taxon>
        <taxon>Sar</taxon>
        <taxon>Stramenopiles</taxon>
        <taxon>Ochrophyta</taxon>
        <taxon>Bolidophyceae</taxon>
        <taxon>Parmales</taxon>
        <taxon>Triparmaceae</taxon>
        <taxon>Triparma</taxon>
    </lineage>
</organism>
<dbReference type="AlphaFoldDB" id="A0A9W7CMM1"/>
<protein>
    <submittedName>
        <fullName evidence="1">Uncharacterized protein</fullName>
    </submittedName>
</protein>
<accession>A0A9W7CMM1</accession>
<gene>
    <name evidence="1" type="ORF">TrLO_g12647</name>
</gene>